<accession>A0A1B2J5S4</accession>
<dbReference type="SUPFAM" id="SSF54211">
    <property type="entry name" value="Ribosomal protein S5 domain 2-like"/>
    <property type="match status" value="1"/>
</dbReference>
<dbReference type="OrthoDB" id="69641at2759"/>
<dbReference type="InterPro" id="IPR001498">
    <property type="entry name" value="Impact_N"/>
</dbReference>
<protein>
    <submittedName>
        <fullName evidence="3">BA75_01652T0</fullName>
    </submittedName>
</protein>
<name>A0A1B2J5S4_PICPA</name>
<evidence type="ECO:0000313" key="4">
    <source>
        <dbReference type="Proteomes" id="UP000094565"/>
    </source>
</evidence>
<dbReference type="Gene3D" id="3.30.230.30">
    <property type="entry name" value="Impact, N-terminal domain"/>
    <property type="match status" value="1"/>
</dbReference>
<dbReference type="AlphaFoldDB" id="A0A1B2J5S4"/>
<comment type="similarity">
    <text evidence="1">Belongs to the IMPACT family.</text>
</comment>
<dbReference type="InterPro" id="IPR036956">
    <property type="entry name" value="Impact_N_sf"/>
</dbReference>
<dbReference type="GO" id="GO:0005737">
    <property type="term" value="C:cytoplasm"/>
    <property type="evidence" value="ECO:0007669"/>
    <property type="project" value="TreeGrafter"/>
</dbReference>
<evidence type="ECO:0000256" key="1">
    <source>
        <dbReference type="ARBA" id="ARBA00007665"/>
    </source>
</evidence>
<sequence length="142" mass="15876">MSRLSRVWNATAPLLERKSKFIGWSTSLTEISQLEPVLKEFTDCHQKVLSKATHPKMYAWRLTDDAGKLVNQGSHDEGESGAGNRLLGLLELYKCRNVLVVVSRWYGGVPLGPSRFRCISSAAQESLKIGGFINTKTKLNRK</sequence>
<keyword evidence="4" id="KW-1185">Reference proteome</keyword>
<dbReference type="PANTHER" id="PTHR16301:SF25">
    <property type="entry name" value="PROTEIN IMPACT"/>
    <property type="match status" value="1"/>
</dbReference>
<feature type="domain" description="Impact N-terminal" evidence="2">
    <location>
        <begin position="17"/>
        <end position="127"/>
    </location>
</feature>
<dbReference type="InterPro" id="IPR023582">
    <property type="entry name" value="Impact"/>
</dbReference>
<proteinExistence type="inferred from homology"/>
<organism evidence="3 4">
    <name type="scientific">Komagataella pastoris</name>
    <name type="common">Yeast</name>
    <name type="synonym">Pichia pastoris</name>
    <dbReference type="NCBI Taxonomy" id="4922"/>
    <lineage>
        <taxon>Eukaryota</taxon>
        <taxon>Fungi</taxon>
        <taxon>Dikarya</taxon>
        <taxon>Ascomycota</taxon>
        <taxon>Saccharomycotina</taxon>
        <taxon>Pichiomycetes</taxon>
        <taxon>Pichiales</taxon>
        <taxon>Pichiaceae</taxon>
        <taxon>Komagataella</taxon>
    </lineage>
</organism>
<dbReference type="EMBL" id="CP014584">
    <property type="protein sequence ID" value="ANZ73326.1"/>
    <property type="molecule type" value="Genomic_DNA"/>
</dbReference>
<gene>
    <name evidence="3" type="primary">YDL177C</name>
    <name evidence="3" type="ORF">ATY40_BA7501652</name>
</gene>
<dbReference type="Pfam" id="PF01205">
    <property type="entry name" value="Impact_N"/>
    <property type="match status" value="1"/>
</dbReference>
<evidence type="ECO:0000259" key="2">
    <source>
        <dbReference type="Pfam" id="PF01205"/>
    </source>
</evidence>
<dbReference type="GO" id="GO:0140469">
    <property type="term" value="P:GCN2-mediated signaling"/>
    <property type="evidence" value="ECO:0007669"/>
    <property type="project" value="TreeGrafter"/>
</dbReference>
<dbReference type="Proteomes" id="UP000094565">
    <property type="component" value="Chromosome 1"/>
</dbReference>
<dbReference type="PANTHER" id="PTHR16301">
    <property type="entry name" value="IMPACT-RELATED"/>
    <property type="match status" value="1"/>
</dbReference>
<evidence type="ECO:0000313" key="3">
    <source>
        <dbReference type="EMBL" id="ANZ73326.1"/>
    </source>
</evidence>
<dbReference type="GO" id="GO:0006446">
    <property type="term" value="P:regulation of translational initiation"/>
    <property type="evidence" value="ECO:0007669"/>
    <property type="project" value="TreeGrafter"/>
</dbReference>
<dbReference type="InterPro" id="IPR020568">
    <property type="entry name" value="Ribosomal_Su5_D2-typ_SF"/>
</dbReference>
<reference evidence="3 4" key="1">
    <citation type="submission" date="2016-02" db="EMBL/GenBank/DDBJ databases">
        <title>Comparative genomic and transcriptomic foundation for Pichia pastoris.</title>
        <authorList>
            <person name="Love K.R."/>
            <person name="Shah K.A."/>
            <person name="Whittaker C.A."/>
            <person name="Wu J."/>
            <person name="Bartlett M.C."/>
            <person name="Ma D."/>
            <person name="Leeson R.L."/>
            <person name="Priest M."/>
            <person name="Young S.K."/>
            <person name="Love J.C."/>
        </authorList>
    </citation>
    <scope>NUCLEOTIDE SEQUENCE [LARGE SCALE GENOMIC DNA]</scope>
    <source>
        <strain evidence="3 4">ATCC 28485</strain>
    </source>
</reference>